<keyword evidence="5" id="KW-1015">Disulfide bond</keyword>
<feature type="signal peptide" evidence="6">
    <location>
        <begin position="1"/>
        <end position="21"/>
    </location>
</feature>
<evidence type="ECO:0000313" key="7">
    <source>
        <dbReference type="EMBL" id="KAJ8764703.1"/>
    </source>
</evidence>
<dbReference type="PANTHER" id="PTHR33830">
    <property type="entry name" value="DEFENSIN-LIKE PROTEIN 184-RELATED"/>
    <property type="match status" value="1"/>
</dbReference>
<gene>
    <name evidence="7" type="ORF">K2173_007792</name>
</gene>
<evidence type="ECO:0000256" key="1">
    <source>
        <dbReference type="ARBA" id="ARBA00006722"/>
    </source>
</evidence>
<comment type="similarity">
    <text evidence="1">Belongs to the DEFL family.</text>
</comment>
<keyword evidence="8" id="KW-1185">Reference proteome</keyword>
<evidence type="ECO:0000256" key="4">
    <source>
        <dbReference type="ARBA" id="ARBA00022821"/>
    </source>
</evidence>
<dbReference type="PANTHER" id="PTHR33830:SF35">
    <property type="entry name" value="KNOTTIN SCORPION TOXIN-LIKE DOMAIN-CONTAINING PROTEIN"/>
    <property type="match status" value="1"/>
</dbReference>
<keyword evidence="3" id="KW-0295">Fungicide</keyword>
<feature type="chain" id="PRO_5043586243" evidence="6">
    <location>
        <begin position="22"/>
        <end position="81"/>
    </location>
</feature>
<accession>A0AAV8TF66</accession>
<dbReference type="GO" id="GO:0031640">
    <property type="term" value="P:killing of cells of another organism"/>
    <property type="evidence" value="ECO:0007669"/>
    <property type="project" value="UniProtKB-KW"/>
</dbReference>
<sequence>MKPRSLLSCFLLATLLITMSAEMVELEKKDNGGRCYAVMDPDGCNLSSCRQRCLQLKNGNGVCVANVKEGYQCFCYINCKI</sequence>
<name>A0AAV8TF66_9ROSI</name>
<evidence type="ECO:0000256" key="3">
    <source>
        <dbReference type="ARBA" id="ARBA00022577"/>
    </source>
</evidence>
<comment type="caution">
    <text evidence="7">The sequence shown here is derived from an EMBL/GenBank/DDBJ whole genome shotgun (WGS) entry which is preliminary data.</text>
</comment>
<reference evidence="7 8" key="1">
    <citation type="submission" date="2021-09" db="EMBL/GenBank/DDBJ databases">
        <title>Genomic insights and catalytic innovation underlie evolution of tropane alkaloids biosynthesis.</title>
        <authorList>
            <person name="Wang Y.-J."/>
            <person name="Tian T."/>
            <person name="Huang J.-P."/>
            <person name="Huang S.-X."/>
        </authorList>
    </citation>
    <scope>NUCLEOTIDE SEQUENCE [LARGE SCALE GENOMIC DNA]</scope>
    <source>
        <strain evidence="7">KIB-2018</strain>
        <tissue evidence="7">Leaf</tissue>
    </source>
</reference>
<evidence type="ECO:0000256" key="6">
    <source>
        <dbReference type="SAM" id="SignalP"/>
    </source>
</evidence>
<keyword evidence="2" id="KW-0929">Antimicrobial</keyword>
<dbReference type="InterPro" id="IPR010851">
    <property type="entry name" value="DEFL"/>
</dbReference>
<dbReference type="AlphaFoldDB" id="A0AAV8TF66"/>
<dbReference type="GO" id="GO:0050832">
    <property type="term" value="P:defense response to fungus"/>
    <property type="evidence" value="ECO:0007669"/>
    <property type="project" value="UniProtKB-KW"/>
</dbReference>
<dbReference type="EMBL" id="JAIWQS010000005">
    <property type="protein sequence ID" value="KAJ8764703.1"/>
    <property type="molecule type" value="Genomic_DNA"/>
</dbReference>
<organism evidence="7 8">
    <name type="scientific">Erythroxylum novogranatense</name>
    <dbReference type="NCBI Taxonomy" id="1862640"/>
    <lineage>
        <taxon>Eukaryota</taxon>
        <taxon>Viridiplantae</taxon>
        <taxon>Streptophyta</taxon>
        <taxon>Embryophyta</taxon>
        <taxon>Tracheophyta</taxon>
        <taxon>Spermatophyta</taxon>
        <taxon>Magnoliopsida</taxon>
        <taxon>eudicotyledons</taxon>
        <taxon>Gunneridae</taxon>
        <taxon>Pentapetalae</taxon>
        <taxon>rosids</taxon>
        <taxon>fabids</taxon>
        <taxon>Malpighiales</taxon>
        <taxon>Erythroxylaceae</taxon>
        <taxon>Erythroxylum</taxon>
    </lineage>
</organism>
<dbReference type="Proteomes" id="UP001159364">
    <property type="component" value="Linkage Group LG05"/>
</dbReference>
<proteinExistence type="inferred from homology"/>
<keyword evidence="6" id="KW-0732">Signal</keyword>
<evidence type="ECO:0000256" key="5">
    <source>
        <dbReference type="ARBA" id="ARBA00023157"/>
    </source>
</evidence>
<keyword evidence="4" id="KW-0611">Plant defense</keyword>
<dbReference type="Pfam" id="PF07333">
    <property type="entry name" value="SLR1-BP"/>
    <property type="match status" value="1"/>
</dbReference>
<evidence type="ECO:0000313" key="8">
    <source>
        <dbReference type="Proteomes" id="UP001159364"/>
    </source>
</evidence>
<protein>
    <submittedName>
        <fullName evidence="7">Uncharacterized protein</fullName>
    </submittedName>
</protein>
<evidence type="ECO:0000256" key="2">
    <source>
        <dbReference type="ARBA" id="ARBA00022529"/>
    </source>
</evidence>